<dbReference type="InterPro" id="IPR043917">
    <property type="entry name" value="DUF5753"/>
</dbReference>
<evidence type="ECO:0000259" key="1">
    <source>
        <dbReference type="PROSITE" id="PS50943"/>
    </source>
</evidence>
<dbReference type="Pfam" id="PF13560">
    <property type="entry name" value="HTH_31"/>
    <property type="match status" value="1"/>
</dbReference>
<feature type="domain" description="HTH cro/C1-type" evidence="1">
    <location>
        <begin position="20"/>
        <end position="75"/>
    </location>
</feature>
<evidence type="ECO:0000313" key="3">
    <source>
        <dbReference type="Proteomes" id="UP000542210"/>
    </source>
</evidence>
<dbReference type="GO" id="GO:0003677">
    <property type="term" value="F:DNA binding"/>
    <property type="evidence" value="ECO:0007669"/>
    <property type="project" value="InterPro"/>
</dbReference>
<dbReference type="InterPro" id="IPR001387">
    <property type="entry name" value="Cro/C1-type_HTH"/>
</dbReference>
<comment type="caution">
    <text evidence="2">The sequence shown here is derived from an EMBL/GenBank/DDBJ whole genome shotgun (WGS) entry which is preliminary data.</text>
</comment>
<name>A0A7W7DDD4_9ACTN</name>
<gene>
    <name evidence="2" type="ORF">BJ982_006303</name>
</gene>
<reference evidence="2 3" key="1">
    <citation type="submission" date="2020-08" db="EMBL/GenBank/DDBJ databases">
        <title>Sequencing the genomes of 1000 actinobacteria strains.</title>
        <authorList>
            <person name="Klenk H.-P."/>
        </authorList>
    </citation>
    <scope>NUCLEOTIDE SEQUENCE [LARGE SCALE GENOMIC DNA]</scope>
    <source>
        <strain evidence="2 3">DSM 45784</strain>
    </source>
</reference>
<protein>
    <submittedName>
        <fullName evidence="2">Transcriptional regulator with XRE-family HTH domain</fullName>
    </submittedName>
</protein>
<dbReference type="AlphaFoldDB" id="A0A7W7DDD4"/>
<dbReference type="SMART" id="SM00530">
    <property type="entry name" value="HTH_XRE"/>
    <property type="match status" value="1"/>
</dbReference>
<organism evidence="2 3">
    <name type="scientific">Sphaerisporangium siamense</name>
    <dbReference type="NCBI Taxonomy" id="795645"/>
    <lineage>
        <taxon>Bacteria</taxon>
        <taxon>Bacillati</taxon>
        <taxon>Actinomycetota</taxon>
        <taxon>Actinomycetes</taxon>
        <taxon>Streptosporangiales</taxon>
        <taxon>Streptosporangiaceae</taxon>
        <taxon>Sphaerisporangium</taxon>
    </lineage>
</organism>
<keyword evidence="3" id="KW-1185">Reference proteome</keyword>
<dbReference type="InterPro" id="IPR010982">
    <property type="entry name" value="Lambda_DNA-bd_dom_sf"/>
</dbReference>
<evidence type="ECO:0000313" key="2">
    <source>
        <dbReference type="EMBL" id="MBB4704759.1"/>
    </source>
</evidence>
<dbReference type="SUPFAM" id="SSF47413">
    <property type="entry name" value="lambda repressor-like DNA-binding domains"/>
    <property type="match status" value="1"/>
</dbReference>
<dbReference type="Pfam" id="PF19054">
    <property type="entry name" value="DUF5753"/>
    <property type="match status" value="1"/>
</dbReference>
<proteinExistence type="predicted"/>
<accession>A0A7W7DDD4</accession>
<dbReference type="CDD" id="cd00093">
    <property type="entry name" value="HTH_XRE"/>
    <property type="match status" value="1"/>
</dbReference>
<dbReference type="Proteomes" id="UP000542210">
    <property type="component" value="Unassembled WGS sequence"/>
</dbReference>
<sequence length="279" mass="31379">MKDEPVCDPGSPIWRFGAELRRLREEAGLSQEAMAARLQITQTHVSRLELGKRMPQQCQAETLDRLFGLTDEKYFVGLRQRITARPSGPGWYMRWVEEVEPEALILRSWDPLLIPGLLQTEAYARSIFLGTPDTVPRDVEGQVGARMRRKDILEREKPPAIWALIDEWVLRRPMGGEAVLCEQLDYLIEVSGRHNVNIQLVPGDACCPAGLSSGFVIAQLGDGAVVVSVESAGRGEVSVDRELVAHIWGAYDRIRAEAYTAAISLKMMKDARDRWNQRT</sequence>
<dbReference type="PROSITE" id="PS50943">
    <property type="entry name" value="HTH_CROC1"/>
    <property type="match status" value="1"/>
</dbReference>
<dbReference type="Gene3D" id="1.10.260.40">
    <property type="entry name" value="lambda repressor-like DNA-binding domains"/>
    <property type="match status" value="1"/>
</dbReference>
<dbReference type="RefSeq" id="WP_184886006.1">
    <property type="nucleotide sequence ID" value="NZ_BOOV01000037.1"/>
</dbReference>
<dbReference type="EMBL" id="JACHND010000001">
    <property type="protein sequence ID" value="MBB4704759.1"/>
    <property type="molecule type" value="Genomic_DNA"/>
</dbReference>